<keyword evidence="4" id="KW-1185">Reference proteome</keyword>
<dbReference type="GO" id="GO:0000149">
    <property type="term" value="F:SNARE binding"/>
    <property type="evidence" value="ECO:0007669"/>
    <property type="project" value="TreeGrafter"/>
</dbReference>
<evidence type="ECO:0000313" key="4">
    <source>
        <dbReference type="Proteomes" id="UP000289886"/>
    </source>
</evidence>
<sequence>MKLDAVERVRKGETQATVKHTSEQRIKRQSQCAVKHTTEQRIKRQTRDDGSVAVALGYTAHIVLMISYFLQVPLRYPVVHKGSRSSIKDNITDQLAEKERELVTCLVLVSMFHSLVTVSIAQGNNAGEDFGKLEEGNRTDQSD</sequence>
<keyword evidence="2" id="KW-0812">Transmembrane</keyword>
<dbReference type="GO" id="GO:0035493">
    <property type="term" value="P:SNARE complex assembly"/>
    <property type="evidence" value="ECO:0007669"/>
    <property type="project" value="TreeGrafter"/>
</dbReference>
<accession>A0A444V6T1</accession>
<dbReference type="EMBL" id="SCEB01001891">
    <property type="protein sequence ID" value="RXM96060.1"/>
    <property type="molecule type" value="Genomic_DNA"/>
</dbReference>
<dbReference type="GO" id="GO:0005768">
    <property type="term" value="C:endosome"/>
    <property type="evidence" value="ECO:0007669"/>
    <property type="project" value="TreeGrafter"/>
</dbReference>
<evidence type="ECO:0000256" key="1">
    <source>
        <dbReference type="ARBA" id="ARBA00023054"/>
    </source>
</evidence>
<name>A0A444V6T1_ACIRT</name>
<organism evidence="3 4">
    <name type="scientific">Acipenser ruthenus</name>
    <name type="common">Sterlet sturgeon</name>
    <dbReference type="NCBI Taxonomy" id="7906"/>
    <lineage>
        <taxon>Eukaryota</taxon>
        <taxon>Metazoa</taxon>
        <taxon>Chordata</taxon>
        <taxon>Craniata</taxon>
        <taxon>Vertebrata</taxon>
        <taxon>Euteleostomi</taxon>
        <taxon>Actinopterygii</taxon>
        <taxon>Chondrostei</taxon>
        <taxon>Acipenseriformes</taxon>
        <taxon>Acipenseridae</taxon>
        <taxon>Acipenser</taxon>
    </lineage>
</organism>
<dbReference type="AlphaFoldDB" id="A0A444V6T1"/>
<keyword evidence="1" id="KW-0175">Coiled coil</keyword>
<dbReference type="Proteomes" id="UP000289886">
    <property type="component" value="Unassembled WGS sequence"/>
</dbReference>
<protein>
    <submittedName>
        <fullName evidence="3">UV radiation resistance associated protein</fullName>
    </submittedName>
</protein>
<keyword evidence="2" id="KW-0472">Membrane</keyword>
<evidence type="ECO:0000313" key="3">
    <source>
        <dbReference type="EMBL" id="RXM96060.1"/>
    </source>
</evidence>
<feature type="transmembrane region" description="Helical" evidence="2">
    <location>
        <begin position="50"/>
        <end position="70"/>
    </location>
</feature>
<reference evidence="3 4" key="1">
    <citation type="submission" date="2019-01" db="EMBL/GenBank/DDBJ databases">
        <title>Draft Genome and Complete Hox-Cluster Characterization of the Sterlet Sturgeon (Acipenser ruthenus).</title>
        <authorList>
            <person name="Wei Q."/>
        </authorList>
    </citation>
    <scope>NUCLEOTIDE SEQUENCE [LARGE SCALE GENOMIC DNA]</scope>
    <source>
        <strain evidence="3">WHYD16114868_AA</strain>
        <tissue evidence="3">Blood</tissue>
    </source>
</reference>
<proteinExistence type="predicted"/>
<dbReference type="PANTHER" id="PTHR15157">
    <property type="entry name" value="UV RADIATION RESISTANCE-ASSOCIATED GENE PROTEIN"/>
    <property type="match status" value="1"/>
</dbReference>
<evidence type="ECO:0000256" key="2">
    <source>
        <dbReference type="SAM" id="Phobius"/>
    </source>
</evidence>
<gene>
    <name evidence="3" type="ORF">EOD39_16156</name>
</gene>
<dbReference type="PANTHER" id="PTHR15157:SF5">
    <property type="entry name" value="UV RADIATION RESISTANCE-ASSOCIATED GENE PROTEIN"/>
    <property type="match status" value="1"/>
</dbReference>
<comment type="caution">
    <text evidence="3">The sequence shown here is derived from an EMBL/GenBank/DDBJ whole genome shotgun (WGS) entry which is preliminary data.</text>
</comment>
<dbReference type="GO" id="GO:0000323">
    <property type="term" value="C:lytic vacuole"/>
    <property type="evidence" value="ECO:0007669"/>
    <property type="project" value="TreeGrafter"/>
</dbReference>
<keyword evidence="2" id="KW-1133">Transmembrane helix</keyword>